<feature type="transmembrane region" description="Helical" evidence="5">
    <location>
        <begin position="121"/>
        <end position="154"/>
    </location>
</feature>
<evidence type="ECO:0000313" key="6">
    <source>
        <dbReference type="EMBL" id="MFC4525112.1"/>
    </source>
</evidence>
<dbReference type="Proteomes" id="UP001595961">
    <property type="component" value="Unassembled WGS sequence"/>
</dbReference>
<dbReference type="InterPro" id="IPR007269">
    <property type="entry name" value="ICMT_MeTrfase"/>
</dbReference>
<dbReference type="EC" id="2.1.1.100" evidence="6"/>
<evidence type="ECO:0000256" key="2">
    <source>
        <dbReference type="ARBA" id="ARBA00022692"/>
    </source>
</evidence>
<dbReference type="EC" id="2.1.1.334" evidence="6"/>
<feature type="transmembrane region" description="Helical" evidence="5">
    <location>
        <begin position="64"/>
        <end position="83"/>
    </location>
</feature>
<dbReference type="RefSeq" id="WP_266149980.1">
    <property type="nucleotide sequence ID" value="NZ_CP064028.1"/>
</dbReference>
<keyword evidence="2 5" id="KW-0812">Transmembrane</keyword>
<dbReference type="Pfam" id="PF04140">
    <property type="entry name" value="ICMT"/>
    <property type="match status" value="1"/>
</dbReference>
<keyword evidence="6" id="KW-0808">Transferase</keyword>
<comment type="subcellular location">
    <subcellularLocation>
        <location evidence="1">Membrane</location>
        <topology evidence="1">Multi-pass membrane protein</topology>
    </subcellularLocation>
</comment>
<comment type="caution">
    <text evidence="6">The sequence shown here is derived from an EMBL/GenBank/DDBJ whole genome shotgun (WGS) entry which is preliminary data.</text>
</comment>
<dbReference type="PANTHER" id="PTHR43847">
    <property type="entry name" value="BLL3993 PROTEIN"/>
    <property type="match status" value="1"/>
</dbReference>
<keyword evidence="7" id="KW-1185">Reference proteome</keyword>
<protein>
    <submittedName>
        <fullName evidence="6">Methyltransferase family protein</fullName>
        <ecNumber evidence="6">2.1.1.100</ecNumber>
        <ecNumber evidence="6">2.1.1.334</ecNumber>
    </submittedName>
</protein>
<evidence type="ECO:0000256" key="1">
    <source>
        <dbReference type="ARBA" id="ARBA00004141"/>
    </source>
</evidence>
<dbReference type="PANTHER" id="PTHR43847:SF1">
    <property type="entry name" value="BLL3993 PROTEIN"/>
    <property type="match status" value="1"/>
</dbReference>
<sequence>MNLVHGIALVIFLVWLTMDAIVVFRLKTGQAENRDQFSLKLLMIGGPIIYATSIGLSYGSRGALHSVALQVVGLVILGAGIAVRSLAIVQLGRFHTPNVAIRSDHQLKQEGLYAHVRHPSYLGALIAFLGFTLALGNWLSVIVMMSLTTCLYLYRIQEEEAALAAAFGDAFHQYASRTKRLLPWVY</sequence>
<proteinExistence type="predicted"/>
<keyword evidence="3 5" id="KW-1133">Transmembrane helix</keyword>
<evidence type="ECO:0000256" key="4">
    <source>
        <dbReference type="ARBA" id="ARBA00023136"/>
    </source>
</evidence>
<evidence type="ECO:0000313" key="7">
    <source>
        <dbReference type="Proteomes" id="UP001595961"/>
    </source>
</evidence>
<feature type="transmembrane region" description="Helical" evidence="5">
    <location>
        <begin position="38"/>
        <end position="58"/>
    </location>
</feature>
<feature type="transmembrane region" description="Helical" evidence="5">
    <location>
        <begin position="6"/>
        <end position="26"/>
    </location>
</feature>
<keyword evidence="4 5" id="KW-0472">Membrane</keyword>
<dbReference type="InterPro" id="IPR052527">
    <property type="entry name" value="Metal_cation-efflux_comp"/>
</dbReference>
<organism evidence="6 7">
    <name type="scientific">Dyella halodurans</name>
    <dbReference type="NCBI Taxonomy" id="1920171"/>
    <lineage>
        <taxon>Bacteria</taxon>
        <taxon>Pseudomonadati</taxon>
        <taxon>Pseudomonadota</taxon>
        <taxon>Gammaproteobacteria</taxon>
        <taxon>Lysobacterales</taxon>
        <taxon>Rhodanobacteraceae</taxon>
        <taxon>Dyella</taxon>
    </lineage>
</organism>
<evidence type="ECO:0000256" key="3">
    <source>
        <dbReference type="ARBA" id="ARBA00022989"/>
    </source>
</evidence>
<accession>A0ABV9BWV6</accession>
<keyword evidence="6" id="KW-0489">Methyltransferase</keyword>
<evidence type="ECO:0000256" key="5">
    <source>
        <dbReference type="SAM" id="Phobius"/>
    </source>
</evidence>
<dbReference type="EMBL" id="JBHSGA010000003">
    <property type="protein sequence ID" value="MFC4525112.1"/>
    <property type="molecule type" value="Genomic_DNA"/>
</dbReference>
<dbReference type="GO" id="GO:0004671">
    <property type="term" value="F:protein C-terminal S-isoprenylcysteine carboxyl O-methyltransferase activity"/>
    <property type="evidence" value="ECO:0007669"/>
    <property type="project" value="UniProtKB-EC"/>
</dbReference>
<gene>
    <name evidence="6" type="ORF">ACFO5W_00565</name>
</gene>
<dbReference type="Gene3D" id="1.20.120.1630">
    <property type="match status" value="1"/>
</dbReference>
<name>A0ABV9BWV6_9GAMM</name>
<dbReference type="GO" id="GO:0032259">
    <property type="term" value="P:methylation"/>
    <property type="evidence" value="ECO:0007669"/>
    <property type="project" value="UniProtKB-KW"/>
</dbReference>
<reference evidence="7" key="1">
    <citation type="journal article" date="2019" name="Int. J. Syst. Evol. Microbiol.">
        <title>The Global Catalogue of Microorganisms (GCM) 10K type strain sequencing project: providing services to taxonomists for standard genome sequencing and annotation.</title>
        <authorList>
            <consortium name="The Broad Institute Genomics Platform"/>
            <consortium name="The Broad Institute Genome Sequencing Center for Infectious Disease"/>
            <person name="Wu L."/>
            <person name="Ma J."/>
        </authorList>
    </citation>
    <scope>NUCLEOTIDE SEQUENCE [LARGE SCALE GENOMIC DNA]</scope>
    <source>
        <strain evidence="7">CCM 4481</strain>
    </source>
</reference>